<evidence type="ECO:0000256" key="2">
    <source>
        <dbReference type="ARBA" id="ARBA00022676"/>
    </source>
</evidence>
<name>A0AAV6JAX2_9ERIC</name>
<dbReference type="SUPFAM" id="SSF53756">
    <property type="entry name" value="UDP-Glycosyltransferase/glycogen phosphorylase"/>
    <property type="match status" value="2"/>
</dbReference>
<evidence type="ECO:0000313" key="8">
    <source>
        <dbReference type="Proteomes" id="UP000823749"/>
    </source>
</evidence>
<dbReference type="InterPro" id="IPR001568">
    <property type="entry name" value="RNase_T2-like"/>
</dbReference>
<comment type="similarity">
    <text evidence="1 4">Belongs to the RNase T2 family.</text>
</comment>
<feature type="domain" description="DUF908" evidence="6">
    <location>
        <begin position="737"/>
        <end position="889"/>
    </location>
</feature>
<dbReference type="EMBL" id="JACTNZ010000008">
    <property type="protein sequence ID" value="KAG5537502.1"/>
    <property type="molecule type" value="Genomic_DNA"/>
</dbReference>
<protein>
    <recommendedName>
        <fullName evidence="6">DUF908 domain-containing protein</fullName>
    </recommendedName>
</protein>
<feature type="region of interest" description="Disordered" evidence="5">
    <location>
        <begin position="1401"/>
        <end position="1513"/>
    </location>
</feature>
<dbReference type="Pfam" id="PF00445">
    <property type="entry name" value="Ribonuclease_T2"/>
    <property type="match status" value="1"/>
</dbReference>
<evidence type="ECO:0000256" key="1">
    <source>
        <dbReference type="ARBA" id="ARBA00007469"/>
    </source>
</evidence>
<dbReference type="PANTHER" id="PTHR46039">
    <property type="entry name" value="SUCROSE-PHOSPHATE SYNTHASE 3-RELATED"/>
    <property type="match status" value="1"/>
</dbReference>
<evidence type="ECO:0000313" key="7">
    <source>
        <dbReference type="EMBL" id="KAG5537502.1"/>
    </source>
</evidence>
<feature type="compositionally biased region" description="Low complexity" evidence="5">
    <location>
        <begin position="1435"/>
        <end position="1446"/>
    </location>
</feature>
<dbReference type="InterPro" id="IPR044161">
    <property type="entry name" value="SPS"/>
</dbReference>
<evidence type="ECO:0000259" key="6">
    <source>
        <dbReference type="Pfam" id="PF06012"/>
    </source>
</evidence>
<feature type="compositionally biased region" description="Basic residues" evidence="5">
    <location>
        <begin position="1339"/>
        <end position="1350"/>
    </location>
</feature>
<feature type="region of interest" description="Disordered" evidence="5">
    <location>
        <begin position="457"/>
        <end position="476"/>
    </location>
</feature>
<dbReference type="Proteomes" id="UP000823749">
    <property type="component" value="Chromosome 8"/>
</dbReference>
<keyword evidence="8" id="KW-1185">Reference proteome</keyword>
<feature type="compositionally biased region" description="Basic and acidic residues" evidence="5">
    <location>
        <begin position="1499"/>
        <end position="1513"/>
    </location>
</feature>
<proteinExistence type="inferred from homology"/>
<accession>A0AAV6JAX2</accession>
<organism evidence="7 8">
    <name type="scientific">Rhododendron griersonianum</name>
    <dbReference type="NCBI Taxonomy" id="479676"/>
    <lineage>
        <taxon>Eukaryota</taxon>
        <taxon>Viridiplantae</taxon>
        <taxon>Streptophyta</taxon>
        <taxon>Embryophyta</taxon>
        <taxon>Tracheophyta</taxon>
        <taxon>Spermatophyta</taxon>
        <taxon>Magnoliopsida</taxon>
        <taxon>eudicotyledons</taxon>
        <taxon>Gunneridae</taxon>
        <taxon>Pentapetalae</taxon>
        <taxon>asterids</taxon>
        <taxon>Ericales</taxon>
        <taxon>Ericaceae</taxon>
        <taxon>Ericoideae</taxon>
        <taxon>Rhodoreae</taxon>
        <taxon>Rhododendron</taxon>
    </lineage>
</organism>
<feature type="compositionally biased region" description="Basic and acidic residues" evidence="5">
    <location>
        <begin position="1464"/>
        <end position="1476"/>
    </location>
</feature>
<dbReference type="Gene3D" id="3.90.730.10">
    <property type="entry name" value="Ribonuclease T2-like"/>
    <property type="match status" value="1"/>
</dbReference>
<keyword evidence="2" id="KW-0328">Glycosyltransferase</keyword>
<evidence type="ECO:0000256" key="5">
    <source>
        <dbReference type="SAM" id="MobiDB-lite"/>
    </source>
</evidence>
<feature type="region of interest" description="Disordered" evidence="5">
    <location>
        <begin position="1"/>
        <end position="38"/>
    </location>
</feature>
<feature type="compositionally biased region" description="Basic and acidic residues" evidence="5">
    <location>
        <begin position="1"/>
        <end position="15"/>
    </location>
</feature>
<dbReference type="GO" id="GO:0016757">
    <property type="term" value="F:glycosyltransferase activity"/>
    <property type="evidence" value="ECO:0007669"/>
    <property type="project" value="UniProtKB-KW"/>
</dbReference>
<dbReference type="InterPro" id="IPR036430">
    <property type="entry name" value="RNase_T2-like_sf"/>
</dbReference>
<sequence>MAKRRVERERGRGEATADMYEDLSEGEKEDTVSDLSTLSESNRSLLPKIGSVEMMEAWVSQQKGIGRRTADGMVFGKMESPNLHGLIRGKNMELGRDSDTGGQVKYVVKLERALGSMPGVYRVDILTRQVSAPNVDWSYGEPTEMLPRRNSGGLTDEMGESSRAYSIHIPFGPRNKYLPKESLWPYVPEFIDGALNHILQMSEELGEQIGSGHPVWSVAIHGHYADAGDAAALLSGALNVPMLFTDHSLGRDRLEQLLRQGRLSKDEINATYKIMHRIEAEELALDASEIVITSTRQEIEEQWRLYDGFDLVLECKLLARIRRNVSCYGRFMPHMVTAAYGLSIVATKNGGPVVILRVLDNGFLINPHDEKSIPHALLKLDADRQLWAKCRQNGLKNIHPFSWLEHCKTYLSGIAVCKLRQPWWQRNDDGDENSELDSPSDSLRDRQDISLNLKFLMDGENNSGSGNADSSLESKDRKSKLENAVLTWSKGVLKGPQKAGLWEKADHNSSAGKFPALRRRKLMIVIAVDFDDISDIFSSARKIFDAVEKERTEGSMGFILATSFTLAEMHSFLISGGLSPTDFDAFICNSGSDLYYSSPNSDDNPFVVDLYCYSHSEYRWGGEGLRKTLVHWAGSITDKKGENEEQIVTEDGKISTSDCYSFKPPNVKSFVKGVIVTPLENVEEALKGFVWDFEKGDFHDRVYLFSHFNTVFIKTRKDFHVENNFLEFDPAFPREAESSDELLAAEQGLQIIHLPNINTHQESDLELLNKLVMDFKVPLSLRFSLLIRLRFARAFSSLAARQQYTCICPYALVVLVQACGNTDGLDSFFDAEPELVSLLSYNDSVSEKIRSLTPLSLVALCPDWSQQPSVLIAVTSGGHHGILSSLMHKPIDSIVSNSSKRSVVFAEALSSLVTVLVSSSSGCLAIREAGFIPRLLPLRKDTDPQHLHLVSMAVHDLEAFMGYSNPAAALFRDLGGLDDTISQLKVEKSYVDDGSKQRCTSTELDSSESIQVGAGVSSKLYNMHPLYSGALENISTHKVERHVGFSLLGVGKTIRSLLLVFIVLFSLLINVIGQVPVPKPDHYKIVWRAWGSASNMEIACPAPVPRNRMYKAPEIGRPEFEEYWPNLEEGEDFLWKHEWEAHGYCLFSSTDEYVRFTSKAVREITIAFKGSTILDVLRPTVQDPKGGPDPIKVKPHVILYEIKTALEGHLDVLVSCNWNKVGVQQLHEIYFCVTPPPQPKLINCIKSISNCRSVVELPSPPKPLPSLPPLKKLKQQKTSLPTPKPLPKKRFAWQSQQQTTLKIPQQKQLLIRKGKEPLQEPQPQEPFPTPLPTRQQQQQKKKQQHQKKQKQQQTQGQPLLMKEPVLPRPPKWELPSLPTLFTTTVLVIAVLCLMHAVGGGCEEEKERTRHRPNLSRVGNQPITPQKRHLEGAGHGESSTCSSGSTARSRRSEASGPSLTLGPYRAERPKARTRLDFDMNYPPLREKHVRSRFQPSGEETLGHHRADSRDNHRE</sequence>
<dbReference type="PANTHER" id="PTHR46039:SF2">
    <property type="entry name" value="SUCROSE-PHOSPHATE SYNTHASE 1"/>
    <property type="match status" value="1"/>
</dbReference>
<dbReference type="Pfam" id="PF06012">
    <property type="entry name" value="DUF908"/>
    <property type="match status" value="1"/>
</dbReference>
<dbReference type="SUPFAM" id="SSF55895">
    <property type="entry name" value="Ribonuclease Rh-like"/>
    <property type="match status" value="1"/>
</dbReference>
<reference evidence="7" key="1">
    <citation type="submission" date="2020-08" db="EMBL/GenBank/DDBJ databases">
        <title>Plant Genome Project.</title>
        <authorList>
            <person name="Zhang R.-G."/>
        </authorList>
    </citation>
    <scope>NUCLEOTIDE SEQUENCE</scope>
    <source>
        <strain evidence="7">WSP0</strain>
        <tissue evidence="7">Leaf</tissue>
    </source>
</reference>
<gene>
    <name evidence="7" type="ORF">RHGRI_024813</name>
</gene>
<evidence type="ECO:0000256" key="4">
    <source>
        <dbReference type="RuleBase" id="RU004328"/>
    </source>
</evidence>
<keyword evidence="3" id="KW-0808">Transferase</keyword>
<dbReference type="GO" id="GO:0033897">
    <property type="term" value="F:ribonuclease T2 activity"/>
    <property type="evidence" value="ECO:0007669"/>
    <property type="project" value="InterPro"/>
</dbReference>
<dbReference type="Gene3D" id="3.40.50.2000">
    <property type="entry name" value="Glycogen Phosphorylase B"/>
    <property type="match status" value="3"/>
</dbReference>
<feature type="compositionally biased region" description="Polar residues" evidence="5">
    <location>
        <begin position="1293"/>
        <end position="1308"/>
    </location>
</feature>
<feature type="region of interest" description="Disordered" evidence="5">
    <location>
        <begin position="1260"/>
        <end position="1367"/>
    </location>
</feature>
<comment type="caution">
    <text evidence="7">The sequence shown here is derived from an EMBL/GenBank/DDBJ whole genome shotgun (WGS) entry which is preliminary data.</text>
</comment>
<evidence type="ECO:0000256" key="3">
    <source>
        <dbReference type="ARBA" id="ARBA00022679"/>
    </source>
</evidence>
<dbReference type="GO" id="GO:0003723">
    <property type="term" value="F:RNA binding"/>
    <property type="evidence" value="ECO:0007669"/>
    <property type="project" value="InterPro"/>
</dbReference>
<feature type="compositionally biased region" description="Polar residues" evidence="5">
    <location>
        <begin position="460"/>
        <end position="471"/>
    </location>
</feature>
<dbReference type="InterPro" id="IPR010309">
    <property type="entry name" value="E3_Ub_ligase_DUF908"/>
</dbReference>